<dbReference type="PROSITE" id="PS51257">
    <property type="entry name" value="PROKAR_LIPOPROTEIN"/>
    <property type="match status" value="1"/>
</dbReference>
<protein>
    <submittedName>
        <fullName evidence="2">Uncharacterized protein</fullName>
    </submittedName>
</protein>
<accession>A0A4R7KUR2</accession>
<keyword evidence="1" id="KW-1133">Transmembrane helix</keyword>
<feature type="transmembrane region" description="Helical" evidence="1">
    <location>
        <begin position="12"/>
        <end position="34"/>
    </location>
</feature>
<evidence type="ECO:0000256" key="1">
    <source>
        <dbReference type="SAM" id="Phobius"/>
    </source>
</evidence>
<gene>
    <name evidence="2" type="ORF">EDD71_10292</name>
</gene>
<sequence length="49" mass="5649">MKVKAKTNAEIPFICVRYLFFLGLIGVVACFETYNPNKTMISYIKSTRK</sequence>
<proteinExistence type="predicted"/>
<keyword evidence="1" id="KW-0812">Transmembrane</keyword>
<keyword evidence="3" id="KW-1185">Reference proteome</keyword>
<dbReference type="Proteomes" id="UP000295325">
    <property type="component" value="Unassembled WGS sequence"/>
</dbReference>
<name>A0A4R7KUR2_9CLOT</name>
<dbReference type="AlphaFoldDB" id="A0A4R7KUR2"/>
<comment type="caution">
    <text evidence="2">The sequence shown here is derived from an EMBL/GenBank/DDBJ whole genome shotgun (WGS) entry which is preliminary data.</text>
</comment>
<evidence type="ECO:0000313" key="2">
    <source>
        <dbReference type="EMBL" id="TDT63332.1"/>
    </source>
</evidence>
<evidence type="ECO:0000313" key="3">
    <source>
        <dbReference type="Proteomes" id="UP000295325"/>
    </source>
</evidence>
<reference evidence="2 3" key="1">
    <citation type="submission" date="2019-03" db="EMBL/GenBank/DDBJ databases">
        <title>Genomic Encyclopedia of Type Strains, Phase IV (KMG-IV): sequencing the most valuable type-strain genomes for metagenomic binning, comparative biology and taxonomic classification.</title>
        <authorList>
            <person name="Goeker M."/>
        </authorList>
    </citation>
    <scope>NUCLEOTIDE SEQUENCE [LARGE SCALE GENOMIC DNA]</scope>
    <source>
        <strain evidence="2 3">DSM 24455</strain>
    </source>
</reference>
<dbReference type="EMBL" id="SOAZ01000002">
    <property type="protein sequence ID" value="TDT63332.1"/>
    <property type="molecule type" value="Genomic_DNA"/>
</dbReference>
<keyword evidence="1" id="KW-0472">Membrane</keyword>
<organism evidence="2 3">
    <name type="scientific">Fonticella tunisiensis</name>
    <dbReference type="NCBI Taxonomy" id="1096341"/>
    <lineage>
        <taxon>Bacteria</taxon>
        <taxon>Bacillati</taxon>
        <taxon>Bacillota</taxon>
        <taxon>Clostridia</taxon>
        <taxon>Eubacteriales</taxon>
        <taxon>Clostridiaceae</taxon>
        <taxon>Fonticella</taxon>
    </lineage>
</organism>